<dbReference type="PROSITE" id="PS50052">
    <property type="entry name" value="GUANYLATE_KINASE_2"/>
    <property type="match status" value="1"/>
</dbReference>
<dbReference type="InterPro" id="IPR008145">
    <property type="entry name" value="GK/Ca_channel_bsu"/>
</dbReference>
<dbReference type="InterPro" id="IPR008144">
    <property type="entry name" value="Guanylate_kin-like_dom"/>
</dbReference>
<dbReference type="OrthoDB" id="9808150at2"/>
<dbReference type="InterPro" id="IPR027417">
    <property type="entry name" value="P-loop_NTPase"/>
</dbReference>
<keyword evidence="4 9" id="KW-0808">Transferase</keyword>
<keyword evidence="6 9" id="KW-0418">Kinase</keyword>
<evidence type="ECO:0000313" key="12">
    <source>
        <dbReference type="Proteomes" id="UP000027616"/>
    </source>
</evidence>
<dbReference type="KEGG" id="rbc:BN938_2013"/>
<evidence type="ECO:0000256" key="3">
    <source>
        <dbReference type="ARBA" id="ARBA00016296"/>
    </source>
</evidence>
<proteinExistence type="inferred from homology"/>
<dbReference type="GO" id="GO:0005524">
    <property type="term" value="F:ATP binding"/>
    <property type="evidence" value="ECO:0007669"/>
    <property type="project" value="UniProtKB-UniRule"/>
</dbReference>
<dbReference type="CDD" id="cd00071">
    <property type="entry name" value="GMPK"/>
    <property type="match status" value="1"/>
</dbReference>
<dbReference type="SUPFAM" id="SSF52540">
    <property type="entry name" value="P-loop containing nucleoside triphosphate hydrolases"/>
    <property type="match status" value="1"/>
</dbReference>
<dbReference type="EMBL" id="HG934468">
    <property type="protein sequence ID" value="CDN32086.1"/>
    <property type="molecule type" value="Genomic_DNA"/>
</dbReference>
<keyword evidence="12" id="KW-1185">Reference proteome</keyword>
<sequence length="191" mass="21262">MGKVIIFSAPSGSGKSTIVNALLERNENLRFSVSATSRAPRGAEQNGVEYYFFSNDEFMLKVGRGDFLEWEEVYAGTCYGTLKSEIERIWSMGAVVVFDVDVIGGLNIKTVFGSDALSIFIMPPSIEELHRRLVARATETPEAISRRMAKAEQEIAYSDKFDAMVVNDNLQDAINQTEIIINNYIKTDGKD</sequence>
<feature type="domain" description="Guanylate kinase-like" evidence="10">
    <location>
        <begin position="2"/>
        <end position="182"/>
    </location>
</feature>
<comment type="subcellular location">
    <subcellularLocation>
        <location evidence="9">Cytoplasm</location>
    </subcellularLocation>
</comment>
<dbReference type="AlphaFoldDB" id="A0A060R927"/>
<dbReference type="PANTHER" id="PTHR23117">
    <property type="entry name" value="GUANYLATE KINASE-RELATED"/>
    <property type="match status" value="1"/>
</dbReference>
<dbReference type="PATRIC" id="fig|1433126.3.peg.1987"/>
<evidence type="ECO:0000313" key="11">
    <source>
        <dbReference type="EMBL" id="CDN32086.1"/>
    </source>
</evidence>
<comment type="similarity">
    <text evidence="1 9">Belongs to the guanylate kinase family.</text>
</comment>
<dbReference type="EC" id="2.7.4.8" evidence="2 9"/>
<organism evidence="11 12">
    <name type="scientific">Mucinivorans hirudinis</name>
    <dbReference type="NCBI Taxonomy" id="1433126"/>
    <lineage>
        <taxon>Bacteria</taxon>
        <taxon>Pseudomonadati</taxon>
        <taxon>Bacteroidota</taxon>
        <taxon>Bacteroidia</taxon>
        <taxon>Bacteroidales</taxon>
        <taxon>Rikenellaceae</taxon>
        <taxon>Mucinivorans</taxon>
    </lineage>
</organism>
<evidence type="ECO:0000256" key="5">
    <source>
        <dbReference type="ARBA" id="ARBA00022741"/>
    </source>
</evidence>
<dbReference type="PANTHER" id="PTHR23117:SF13">
    <property type="entry name" value="GUANYLATE KINASE"/>
    <property type="match status" value="1"/>
</dbReference>
<evidence type="ECO:0000256" key="1">
    <source>
        <dbReference type="ARBA" id="ARBA00005790"/>
    </source>
</evidence>
<dbReference type="InterPro" id="IPR017665">
    <property type="entry name" value="Guanylate_kinase"/>
</dbReference>
<evidence type="ECO:0000256" key="9">
    <source>
        <dbReference type="HAMAP-Rule" id="MF_00328"/>
    </source>
</evidence>
<gene>
    <name evidence="9" type="primary">gmk</name>
    <name evidence="11" type="ORF">BN938_2013</name>
</gene>
<keyword evidence="7 9" id="KW-0067">ATP-binding</keyword>
<comment type="catalytic activity">
    <reaction evidence="9">
        <text>GMP + ATP = GDP + ADP</text>
        <dbReference type="Rhea" id="RHEA:20780"/>
        <dbReference type="ChEBI" id="CHEBI:30616"/>
        <dbReference type="ChEBI" id="CHEBI:58115"/>
        <dbReference type="ChEBI" id="CHEBI:58189"/>
        <dbReference type="ChEBI" id="CHEBI:456216"/>
        <dbReference type="EC" id="2.7.4.8"/>
    </reaction>
</comment>
<dbReference type="GO" id="GO:0004385">
    <property type="term" value="F:GMP kinase activity"/>
    <property type="evidence" value="ECO:0007669"/>
    <property type="project" value="UniProtKB-UniRule"/>
</dbReference>
<dbReference type="SMART" id="SM00072">
    <property type="entry name" value="GuKc"/>
    <property type="match status" value="1"/>
</dbReference>
<accession>A0A060R927</accession>
<dbReference type="eggNOG" id="COG0194">
    <property type="taxonomic scope" value="Bacteria"/>
</dbReference>
<dbReference type="NCBIfam" id="TIGR03263">
    <property type="entry name" value="guanyl_kin"/>
    <property type="match status" value="1"/>
</dbReference>
<dbReference type="Gene3D" id="3.40.50.300">
    <property type="entry name" value="P-loop containing nucleotide triphosphate hydrolases"/>
    <property type="match status" value="1"/>
</dbReference>
<keyword evidence="9" id="KW-0963">Cytoplasm</keyword>
<evidence type="ECO:0000259" key="10">
    <source>
        <dbReference type="PROSITE" id="PS50052"/>
    </source>
</evidence>
<dbReference type="Proteomes" id="UP000027616">
    <property type="component" value="Chromosome I"/>
</dbReference>
<dbReference type="STRING" id="1433126.BN938_2013"/>
<evidence type="ECO:0000256" key="8">
    <source>
        <dbReference type="ARBA" id="ARBA00030128"/>
    </source>
</evidence>
<evidence type="ECO:0000256" key="7">
    <source>
        <dbReference type="ARBA" id="ARBA00022840"/>
    </source>
</evidence>
<dbReference type="HOGENOM" id="CLU_001715_1_1_10"/>
<feature type="binding site" evidence="9">
    <location>
        <begin position="9"/>
        <end position="16"/>
    </location>
    <ligand>
        <name>ATP</name>
        <dbReference type="ChEBI" id="CHEBI:30616"/>
    </ligand>
</feature>
<reference evidence="11 12" key="1">
    <citation type="journal article" date="2015" name="Genome Announc.">
        <title>Complete Genome Sequence of the Novel Leech Symbiont Mucinivorans hirudinis M3T.</title>
        <authorList>
            <person name="Nelson M.C."/>
            <person name="Bomar L."/>
            <person name="Graf J."/>
        </authorList>
    </citation>
    <scope>NUCLEOTIDE SEQUENCE [LARGE SCALE GENOMIC DNA]</scope>
    <source>
        <strain evidence="12">M3</strain>
    </source>
</reference>
<comment type="function">
    <text evidence="9">Essential for recycling GMP and indirectly, cGMP.</text>
</comment>
<keyword evidence="5 9" id="KW-0547">Nucleotide-binding</keyword>
<protein>
    <recommendedName>
        <fullName evidence="3 9">Guanylate kinase</fullName>
        <ecNumber evidence="2 9">2.7.4.8</ecNumber>
    </recommendedName>
    <alternativeName>
        <fullName evidence="8 9">GMP kinase</fullName>
    </alternativeName>
</protein>
<dbReference type="Pfam" id="PF00625">
    <property type="entry name" value="Guanylate_kin"/>
    <property type="match status" value="1"/>
</dbReference>
<evidence type="ECO:0000256" key="6">
    <source>
        <dbReference type="ARBA" id="ARBA00022777"/>
    </source>
</evidence>
<evidence type="ECO:0000256" key="2">
    <source>
        <dbReference type="ARBA" id="ARBA00012961"/>
    </source>
</evidence>
<evidence type="ECO:0000256" key="4">
    <source>
        <dbReference type="ARBA" id="ARBA00022679"/>
    </source>
</evidence>
<dbReference type="GO" id="GO:0005829">
    <property type="term" value="C:cytosol"/>
    <property type="evidence" value="ECO:0007669"/>
    <property type="project" value="TreeGrafter"/>
</dbReference>
<name>A0A060R927_9BACT</name>
<dbReference type="HAMAP" id="MF_00328">
    <property type="entry name" value="Guanylate_kinase"/>
    <property type="match status" value="1"/>
</dbReference>
<dbReference type="Gene3D" id="3.30.63.10">
    <property type="entry name" value="Guanylate Kinase phosphate binding domain"/>
    <property type="match status" value="1"/>
</dbReference>